<evidence type="ECO:0000313" key="2">
    <source>
        <dbReference type="EMBL" id="KAE9060129.1"/>
    </source>
</evidence>
<feature type="chain" id="PRO_5036166350" description="Secreted protein" evidence="1">
    <location>
        <begin position="23"/>
        <end position="90"/>
    </location>
</feature>
<name>A0A6A3VD60_9STRA</name>
<feature type="signal peptide" evidence="1">
    <location>
        <begin position="1"/>
        <end position="22"/>
    </location>
</feature>
<dbReference type="EMBL" id="QXGE01011281">
    <property type="protein sequence ID" value="KAE9259035.1"/>
    <property type="molecule type" value="Genomic_DNA"/>
</dbReference>
<sequence length="90" mass="9557">MSAGWALLFVAGILNLLRYNEHHFVNASWFAACMSVASGKSTASMGASSACRRILKYEFIITSPVAALACRRGICSSSTSESISVCEFAA</sequence>
<dbReference type="AlphaFoldDB" id="A0A6A3VD60"/>
<evidence type="ECO:0000313" key="4">
    <source>
        <dbReference type="EMBL" id="KAE9259035.1"/>
    </source>
</evidence>
<keyword evidence="1" id="KW-0732">Signal</keyword>
<dbReference type="Proteomes" id="UP000433483">
    <property type="component" value="Unassembled WGS sequence"/>
</dbReference>
<dbReference type="EMBL" id="QXGB01007863">
    <property type="protein sequence ID" value="KAE9158581.1"/>
    <property type="molecule type" value="Genomic_DNA"/>
</dbReference>
<proteinExistence type="predicted"/>
<evidence type="ECO:0000313" key="5">
    <source>
        <dbReference type="Proteomes" id="UP000433483"/>
    </source>
</evidence>
<dbReference type="Proteomes" id="UP000437068">
    <property type="component" value="Unassembled WGS sequence"/>
</dbReference>
<dbReference type="Proteomes" id="UP000440732">
    <property type="component" value="Unassembled WGS sequence"/>
</dbReference>
<evidence type="ECO:0000313" key="7">
    <source>
        <dbReference type="Proteomes" id="UP000440732"/>
    </source>
</evidence>
<evidence type="ECO:0000313" key="6">
    <source>
        <dbReference type="Proteomes" id="UP000437068"/>
    </source>
</evidence>
<protein>
    <recommendedName>
        <fullName evidence="8">Secreted protein</fullName>
    </recommendedName>
</protein>
<evidence type="ECO:0000256" key="1">
    <source>
        <dbReference type="SAM" id="SignalP"/>
    </source>
</evidence>
<gene>
    <name evidence="4" type="ORF">PF001_g33159</name>
    <name evidence="3" type="ORF">PF005_g32391</name>
    <name evidence="2" type="ORF">PF006_g31722</name>
</gene>
<evidence type="ECO:0000313" key="3">
    <source>
        <dbReference type="EMBL" id="KAE9158581.1"/>
    </source>
</evidence>
<keyword evidence="5" id="KW-1185">Reference proteome</keyword>
<comment type="caution">
    <text evidence="3">The sequence shown here is derived from an EMBL/GenBank/DDBJ whole genome shotgun (WGS) entry which is preliminary data.</text>
</comment>
<dbReference type="EMBL" id="QXGA01007467">
    <property type="protein sequence ID" value="KAE9060129.1"/>
    <property type="molecule type" value="Genomic_DNA"/>
</dbReference>
<evidence type="ECO:0008006" key="8">
    <source>
        <dbReference type="Google" id="ProtNLM"/>
    </source>
</evidence>
<accession>A0A6A3VD60</accession>
<reference evidence="5 6" key="1">
    <citation type="submission" date="2018-08" db="EMBL/GenBank/DDBJ databases">
        <title>Genomic investigation of the strawberry pathogen Phytophthora fragariae indicates pathogenicity is determined by transcriptional variation in three key races.</title>
        <authorList>
            <person name="Adams T.M."/>
            <person name="Armitage A.D."/>
            <person name="Sobczyk M.K."/>
            <person name="Bates H.J."/>
            <person name="Dunwell J.M."/>
            <person name="Nellist C.F."/>
            <person name="Harrison R.J."/>
        </authorList>
    </citation>
    <scope>NUCLEOTIDE SEQUENCE [LARGE SCALE GENOMIC DNA]</scope>
    <source>
        <strain evidence="4 6">A4</strain>
        <strain evidence="3 5">NOV-27</strain>
        <strain evidence="2 7">NOV-5</strain>
    </source>
</reference>
<organism evidence="3 5">
    <name type="scientific">Phytophthora fragariae</name>
    <dbReference type="NCBI Taxonomy" id="53985"/>
    <lineage>
        <taxon>Eukaryota</taxon>
        <taxon>Sar</taxon>
        <taxon>Stramenopiles</taxon>
        <taxon>Oomycota</taxon>
        <taxon>Peronosporomycetes</taxon>
        <taxon>Peronosporales</taxon>
        <taxon>Peronosporaceae</taxon>
        <taxon>Phytophthora</taxon>
    </lineage>
</organism>